<name>A0A506V7F4_9GAMM</name>
<dbReference type="InterPro" id="IPR057150">
    <property type="entry name" value="DUF7828"/>
</dbReference>
<dbReference type="InterPro" id="IPR021696">
    <property type="entry name" value="DUF3279"/>
</dbReference>
<dbReference type="OrthoDB" id="6423493at2"/>
<evidence type="ECO:0008006" key="5">
    <source>
        <dbReference type="Google" id="ProtNLM"/>
    </source>
</evidence>
<dbReference type="Pfam" id="PF11682">
    <property type="entry name" value="Zn_ribbon_11"/>
    <property type="match status" value="1"/>
</dbReference>
<comment type="caution">
    <text evidence="3">The sequence shown here is derived from an EMBL/GenBank/DDBJ whole genome shotgun (WGS) entry which is preliminary data.</text>
</comment>
<organism evidence="3 4">
    <name type="scientific">Mixta tenebrionis</name>
    <dbReference type="NCBI Taxonomy" id="2562439"/>
    <lineage>
        <taxon>Bacteria</taxon>
        <taxon>Pseudomonadati</taxon>
        <taxon>Pseudomonadota</taxon>
        <taxon>Gammaproteobacteria</taxon>
        <taxon>Enterobacterales</taxon>
        <taxon>Erwiniaceae</taxon>
        <taxon>Mixta</taxon>
    </lineage>
</organism>
<dbReference type="EMBL" id="VHQI01000007">
    <property type="protein sequence ID" value="TPW41781.1"/>
    <property type="molecule type" value="Genomic_DNA"/>
</dbReference>
<evidence type="ECO:0000259" key="1">
    <source>
        <dbReference type="Pfam" id="PF11682"/>
    </source>
</evidence>
<gene>
    <name evidence="3" type="ORF">FKM52_13605</name>
</gene>
<accession>A0A506V7F4</accession>
<dbReference type="Proteomes" id="UP000319523">
    <property type="component" value="Unassembled WGS sequence"/>
</dbReference>
<feature type="domain" description="DUF7828" evidence="2">
    <location>
        <begin position="2"/>
        <end position="87"/>
    </location>
</feature>
<reference evidence="3 4" key="1">
    <citation type="submission" date="2019-06" db="EMBL/GenBank/DDBJ databases">
        <authorList>
            <person name="Yang Y."/>
        </authorList>
    </citation>
    <scope>NUCLEOTIDE SEQUENCE [LARGE SCALE GENOMIC DNA]</scope>
    <source>
        <strain evidence="3 4">BIT-26</strain>
    </source>
</reference>
<evidence type="ECO:0000313" key="3">
    <source>
        <dbReference type="EMBL" id="TPW41781.1"/>
    </source>
</evidence>
<evidence type="ECO:0000313" key="4">
    <source>
        <dbReference type="Proteomes" id="UP000319523"/>
    </source>
</evidence>
<dbReference type="AlphaFoldDB" id="A0A506V7F4"/>
<evidence type="ECO:0000259" key="2">
    <source>
        <dbReference type="Pfam" id="PF25165"/>
    </source>
</evidence>
<keyword evidence="4" id="KW-1185">Reference proteome</keyword>
<sequence>MYAKSFMALDGNGRLTGARTAQTAPYDRYTCHLCGSALQYHPEYQTERPWFEHRHDTLTENGRQHCPYVNPELKEIRHTRQLQFYVPDARPLIFPADWHCSGCDSEYHGERYCQTCRTGEYSRLPAEAEKRTTEVTTCVC</sequence>
<protein>
    <recommendedName>
        <fullName evidence="5">DNA-directed RNA polymerase, beta subunit/140 kD subunit</fullName>
    </recommendedName>
</protein>
<dbReference type="RefSeq" id="WP_141176714.1">
    <property type="nucleotide sequence ID" value="NZ_JBHUFX010000022.1"/>
</dbReference>
<dbReference type="Pfam" id="PF25165">
    <property type="entry name" value="DUF7828"/>
    <property type="match status" value="1"/>
</dbReference>
<proteinExistence type="predicted"/>
<feature type="domain" description="DUF3279" evidence="1">
    <location>
        <begin position="97"/>
        <end position="123"/>
    </location>
</feature>